<evidence type="ECO:0000313" key="1">
    <source>
        <dbReference type="EMBL" id="KAI3750715.1"/>
    </source>
</evidence>
<reference evidence="2" key="1">
    <citation type="journal article" date="2022" name="Mol. Ecol. Resour.">
        <title>The genomes of chicory, endive, great burdock and yacon provide insights into Asteraceae palaeo-polyploidization history and plant inulin production.</title>
        <authorList>
            <person name="Fan W."/>
            <person name="Wang S."/>
            <person name="Wang H."/>
            <person name="Wang A."/>
            <person name="Jiang F."/>
            <person name="Liu H."/>
            <person name="Zhao H."/>
            <person name="Xu D."/>
            <person name="Zhang Y."/>
        </authorList>
    </citation>
    <scope>NUCLEOTIDE SEQUENCE [LARGE SCALE GENOMIC DNA]</scope>
    <source>
        <strain evidence="2">cv. Punajuju</strain>
    </source>
</reference>
<name>A0ACB9DWC2_CICIN</name>
<reference evidence="1 2" key="2">
    <citation type="journal article" date="2022" name="Mol. Ecol. Resour.">
        <title>The genomes of chicory, endive, great burdock and yacon provide insights into Asteraceae paleo-polyploidization history and plant inulin production.</title>
        <authorList>
            <person name="Fan W."/>
            <person name="Wang S."/>
            <person name="Wang H."/>
            <person name="Wang A."/>
            <person name="Jiang F."/>
            <person name="Liu H."/>
            <person name="Zhao H."/>
            <person name="Xu D."/>
            <person name="Zhang Y."/>
        </authorList>
    </citation>
    <scope>NUCLEOTIDE SEQUENCE [LARGE SCALE GENOMIC DNA]</scope>
    <source>
        <strain evidence="2">cv. Punajuju</strain>
        <tissue evidence="1">Leaves</tissue>
    </source>
</reference>
<organism evidence="1 2">
    <name type="scientific">Cichorium intybus</name>
    <name type="common">Chicory</name>
    <dbReference type="NCBI Taxonomy" id="13427"/>
    <lineage>
        <taxon>Eukaryota</taxon>
        <taxon>Viridiplantae</taxon>
        <taxon>Streptophyta</taxon>
        <taxon>Embryophyta</taxon>
        <taxon>Tracheophyta</taxon>
        <taxon>Spermatophyta</taxon>
        <taxon>Magnoliopsida</taxon>
        <taxon>eudicotyledons</taxon>
        <taxon>Gunneridae</taxon>
        <taxon>Pentapetalae</taxon>
        <taxon>asterids</taxon>
        <taxon>campanulids</taxon>
        <taxon>Asterales</taxon>
        <taxon>Asteraceae</taxon>
        <taxon>Cichorioideae</taxon>
        <taxon>Cichorieae</taxon>
        <taxon>Cichoriinae</taxon>
        <taxon>Cichorium</taxon>
    </lineage>
</organism>
<accession>A0ACB9DWC2</accession>
<protein>
    <submittedName>
        <fullName evidence="1">Uncharacterized protein</fullName>
    </submittedName>
</protein>
<comment type="caution">
    <text evidence="1">The sequence shown here is derived from an EMBL/GenBank/DDBJ whole genome shotgun (WGS) entry which is preliminary data.</text>
</comment>
<keyword evidence="2" id="KW-1185">Reference proteome</keyword>
<gene>
    <name evidence="1" type="ORF">L2E82_21476</name>
</gene>
<dbReference type="EMBL" id="CM042012">
    <property type="protein sequence ID" value="KAI3750715.1"/>
    <property type="molecule type" value="Genomic_DNA"/>
</dbReference>
<dbReference type="Proteomes" id="UP001055811">
    <property type="component" value="Linkage Group LG04"/>
</dbReference>
<proteinExistence type="predicted"/>
<sequence length="308" mass="35301">MLNSSNQSTFYNILQHVDLTVTSEERVLNGILMWGLQPSELCNWEVVDGMLLNMTPQDLFGERHQSLNVLLPLVRFSLFPLLLLKKMECSNLSMKIPTFHRLVKEAIGFLELGLPSNPKFQHRQSSFKELQYICDGDSNGVLYYVGTSYGKHQWVNPVLAKKISITASNPISRYTDPKVLASRTYQGTSFAGPRIEDGKNCSWWMIDLGLDHQLMCNYYTLRQDGSKSFMRYWNLQGSSDGKNWTNLRVHENDQTLSKPGQFASWAVTGPNALLPFRYFRVALMGPTTDDINPWTLCICFLELYGYFH</sequence>
<evidence type="ECO:0000313" key="2">
    <source>
        <dbReference type="Proteomes" id="UP001055811"/>
    </source>
</evidence>